<gene>
    <name evidence="4" type="ORF">PX52LOC_04298</name>
</gene>
<accession>A0A5C1AFG2</accession>
<dbReference type="CDD" id="cd15457">
    <property type="entry name" value="NADAR"/>
    <property type="match status" value="1"/>
</dbReference>
<dbReference type="KEGG" id="lrs:PX52LOC_04298"/>
<comment type="catalytic activity">
    <reaction evidence="1">
        <text>5-amino-6-(5-phospho-D-ribosylamino)uracil + H2O = 5,6-diaminouracil + D-ribose 5-phosphate</text>
        <dbReference type="Rhea" id="RHEA:55020"/>
        <dbReference type="ChEBI" id="CHEBI:15377"/>
        <dbReference type="ChEBI" id="CHEBI:46252"/>
        <dbReference type="ChEBI" id="CHEBI:58453"/>
        <dbReference type="ChEBI" id="CHEBI:78346"/>
    </reaction>
</comment>
<keyword evidence="5" id="KW-1185">Reference proteome</keyword>
<comment type="catalytic activity">
    <reaction evidence="2">
        <text>2,5-diamino-6-hydroxy-4-(5-phosphoribosylamino)-pyrimidine + H2O = 2,5,6-triamino-4-hydroxypyrimidine + D-ribose 5-phosphate</text>
        <dbReference type="Rhea" id="RHEA:23436"/>
        <dbReference type="ChEBI" id="CHEBI:15377"/>
        <dbReference type="ChEBI" id="CHEBI:58614"/>
        <dbReference type="ChEBI" id="CHEBI:78346"/>
        <dbReference type="ChEBI" id="CHEBI:137796"/>
    </reaction>
</comment>
<dbReference type="EMBL" id="CP042425">
    <property type="protein sequence ID" value="QEL17315.1"/>
    <property type="molecule type" value="Genomic_DNA"/>
</dbReference>
<organism evidence="4 5">
    <name type="scientific">Limnoglobus roseus</name>
    <dbReference type="NCBI Taxonomy" id="2598579"/>
    <lineage>
        <taxon>Bacteria</taxon>
        <taxon>Pseudomonadati</taxon>
        <taxon>Planctomycetota</taxon>
        <taxon>Planctomycetia</taxon>
        <taxon>Gemmatales</taxon>
        <taxon>Gemmataceae</taxon>
        <taxon>Limnoglobus</taxon>
    </lineage>
</organism>
<dbReference type="InterPro" id="IPR012816">
    <property type="entry name" value="NADAR"/>
</dbReference>
<evidence type="ECO:0000313" key="5">
    <source>
        <dbReference type="Proteomes" id="UP000324974"/>
    </source>
</evidence>
<dbReference type="NCBIfam" id="TIGR02464">
    <property type="entry name" value="ribofla_fusion"/>
    <property type="match status" value="1"/>
</dbReference>
<reference evidence="5" key="1">
    <citation type="submission" date="2019-08" db="EMBL/GenBank/DDBJ databases">
        <title>Limnoglobus roseus gen. nov., sp. nov., a novel freshwater planctomycete with a giant genome from the family Gemmataceae.</title>
        <authorList>
            <person name="Kulichevskaya I.S."/>
            <person name="Naumoff D.G."/>
            <person name="Miroshnikov K."/>
            <person name="Ivanova A."/>
            <person name="Philippov D.A."/>
            <person name="Hakobyan A."/>
            <person name="Rijpstra I.C."/>
            <person name="Sinninghe Damste J.S."/>
            <person name="Liesack W."/>
            <person name="Dedysh S.N."/>
        </authorList>
    </citation>
    <scope>NUCLEOTIDE SEQUENCE [LARGE SCALE GENOMIC DNA]</scope>
    <source>
        <strain evidence="5">PX52</strain>
    </source>
</reference>
<evidence type="ECO:0000256" key="1">
    <source>
        <dbReference type="ARBA" id="ARBA00000022"/>
    </source>
</evidence>
<evidence type="ECO:0000256" key="2">
    <source>
        <dbReference type="ARBA" id="ARBA00000751"/>
    </source>
</evidence>
<evidence type="ECO:0000259" key="3">
    <source>
        <dbReference type="Pfam" id="PF08719"/>
    </source>
</evidence>
<dbReference type="AlphaFoldDB" id="A0A5C1AFG2"/>
<sequence>MPESPSPAVINFYSTQDEYGCFSNFSAHPIFLKGKRWRTTEHYFQAQKFAGEPDEEEVRMAKSPMIAARMGRDRKRPFRRDWEAVKERVMLDALRGKFTQHEDLRAILCGTGNAKLVEHTVNDDYWGDGGDGSGKNRLGQLLMQLRKELLAETNAAAHS</sequence>
<dbReference type="Proteomes" id="UP000324974">
    <property type="component" value="Chromosome"/>
</dbReference>
<proteinExistence type="predicted"/>
<dbReference type="InterPro" id="IPR037238">
    <property type="entry name" value="YbiA-like_sf"/>
</dbReference>
<evidence type="ECO:0000313" key="4">
    <source>
        <dbReference type="EMBL" id="QEL17315.1"/>
    </source>
</evidence>
<name>A0A5C1AFG2_9BACT</name>
<dbReference type="OrthoDB" id="67297at2"/>
<dbReference type="SUPFAM" id="SSF143990">
    <property type="entry name" value="YbiA-like"/>
    <property type="match status" value="1"/>
</dbReference>
<dbReference type="RefSeq" id="WP_149111943.1">
    <property type="nucleotide sequence ID" value="NZ_CP042425.1"/>
</dbReference>
<feature type="domain" description="NADAR" evidence="3">
    <location>
        <begin position="12"/>
        <end position="149"/>
    </location>
</feature>
<dbReference type="Pfam" id="PF08719">
    <property type="entry name" value="NADAR"/>
    <property type="match status" value="1"/>
</dbReference>
<protein>
    <recommendedName>
        <fullName evidence="3">NADAR domain-containing protein</fullName>
    </recommendedName>
</protein>
<dbReference type="Gene3D" id="1.10.357.40">
    <property type="entry name" value="YbiA-like"/>
    <property type="match status" value="1"/>
</dbReference>